<dbReference type="Gene3D" id="3.10.450.50">
    <property type="match status" value="1"/>
</dbReference>
<name>M0GLC3_HALPT</name>
<dbReference type="EMBL" id="AOLG01000009">
    <property type="protein sequence ID" value="ELZ73026.1"/>
    <property type="molecule type" value="Genomic_DNA"/>
</dbReference>
<dbReference type="AlphaFoldDB" id="M0GLC3"/>
<reference evidence="2 3" key="1">
    <citation type="journal article" date="2014" name="PLoS Genet.">
        <title>Phylogenetically driven sequencing of extremely halophilic archaea reveals strategies for static and dynamic osmo-response.</title>
        <authorList>
            <person name="Becker E.A."/>
            <person name="Seitzer P.M."/>
            <person name="Tritt A."/>
            <person name="Larsen D."/>
            <person name="Krusor M."/>
            <person name="Yao A.I."/>
            <person name="Wu D."/>
            <person name="Madern D."/>
            <person name="Eisen J.A."/>
            <person name="Darling A.E."/>
            <person name="Facciotti M.T."/>
        </authorList>
    </citation>
    <scope>NUCLEOTIDE SEQUENCE [LARGE SCALE GENOMIC DNA]</scope>
    <source>
        <strain evidence="3">DSM 18310 / JCM 13924 / TL6</strain>
    </source>
</reference>
<dbReference type="Proteomes" id="UP000011559">
    <property type="component" value="Unassembled WGS sequence"/>
</dbReference>
<feature type="domain" description="SnoaL-like" evidence="1">
    <location>
        <begin position="25"/>
        <end position="143"/>
    </location>
</feature>
<dbReference type="PANTHER" id="PTHR34957:SF1">
    <property type="entry name" value="NUCLEAR TRANSPORT FACTOR 2 (NTF2) FAMILY PROTEIN"/>
    <property type="match status" value="1"/>
</dbReference>
<evidence type="ECO:0000313" key="2">
    <source>
        <dbReference type="EMBL" id="ELZ73026.1"/>
    </source>
</evidence>
<dbReference type="PATRIC" id="fig|1227461.3.peg.739"/>
<dbReference type="SUPFAM" id="SSF54427">
    <property type="entry name" value="NTF2-like"/>
    <property type="match status" value="1"/>
</dbReference>
<evidence type="ECO:0000259" key="1">
    <source>
        <dbReference type="Pfam" id="PF13474"/>
    </source>
</evidence>
<evidence type="ECO:0000313" key="3">
    <source>
        <dbReference type="Proteomes" id="UP000011559"/>
    </source>
</evidence>
<comment type="caution">
    <text evidence="2">The sequence shown here is derived from an EMBL/GenBank/DDBJ whole genome shotgun (WGS) entry which is preliminary data.</text>
</comment>
<accession>M0GLC3</accession>
<proteinExistence type="predicted"/>
<gene>
    <name evidence="2" type="ORF">C457_03656</name>
</gene>
<dbReference type="InterPro" id="IPR037401">
    <property type="entry name" value="SnoaL-like"/>
</dbReference>
<protein>
    <recommendedName>
        <fullName evidence="1">SnoaL-like domain-containing protein</fullName>
    </recommendedName>
</protein>
<dbReference type="PANTHER" id="PTHR34957">
    <property type="entry name" value="NUCLEAR TRANSPORT FACTOR 2 (NTF2) FAMILY PROTEIN"/>
    <property type="match status" value="1"/>
</dbReference>
<dbReference type="Pfam" id="PF13474">
    <property type="entry name" value="SnoaL_3"/>
    <property type="match status" value="1"/>
</dbReference>
<organism evidence="2 3">
    <name type="scientific">Haloferax prahovense (strain DSM 18310 / JCM 13924 / TL6)</name>
    <dbReference type="NCBI Taxonomy" id="1227461"/>
    <lineage>
        <taxon>Archaea</taxon>
        <taxon>Methanobacteriati</taxon>
        <taxon>Methanobacteriota</taxon>
        <taxon>Stenosarchaea group</taxon>
        <taxon>Halobacteria</taxon>
        <taxon>Halobacteriales</taxon>
        <taxon>Haloferacaceae</taxon>
        <taxon>Haloferax</taxon>
    </lineage>
</organism>
<dbReference type="InterPro" id="IPR032710">
    <property type="entry name" value="NTF2-like_dom_sf"/>
</dbReference>
<sequence>MCSGAVITVRFVMSTKRVAAEDDVRAASDQFYGALEAMANGNADSMADVWSHEDDVTTMHPIGGREEGWEAVSGSFAGVASASTDGTVTRADQAIRVMGDAAYELCTESVSWTFAGEPMSLEGRTTNVYRKEKDEWKIVHHHADLHAEFAEKVANMGA</sequence>
<keyword evidence="3" id="KW-1185">Reference proteome</keyword>